<keyword evidence="3" id="KW-1185">Reference proteome</keyword>
<dbReference type="InterPro" id="IPR034505">
    <property type="entry name" value="Coproporphyrinogen-III_oxidase"/>
</dbReference>
<sequence>MDHNSLLLARAAMEKAGTHGRAMPVGHPHEMLATEMAHGMDVSGAGRPGGEKGHGEMFVPGKNLLPHRVEKGDPLRFFAREGEDPLGGAFEGKIAVHPGMGGVPVLPEDKEARLERLVETPCQDRKLAYVHVPFCDTHCLYCSFFQNPYRREAGASYADALIRELGLWKGRPVQEREPVHAVYLGGGTPTALAPEDLGRILGAIQGALPLANDCEFTVEGRAANLTPELIEAALKNGVNRFSLGVQSFDTGIRRAMGRSLDQEELVRRIKLLQSYEQASIVVDLIYGLPGQSMEKWEEDLRIARSLGLDGLDCYQLGVHRGSPLAKAIEAGRVPPAADAPQMGEMFAASVRILETAFYRRLSVNHWGRTPRERNIYNLYTRAGVSCLGFGPGAGGSLHGDMTYNIRDFGRWKDMVEADRKPVGMLLAPVPLAELNKSITESLEQGRLDMPMLEGLCERQGYPGLSRAGELGALTAPLLEQWSRCGLLAPVDSSYLLTVAGQFWYVNLTQLLIEYIDEQREA</sequence>
<dbReference type="PANTHER" id="PTHR13932:SF9">
    <property type="entry name" value="COPROPORPHYRINOGEN III OXIDASE"/>
    <property type="match status" value="1"/>
</dbReference>
<evidence type="ECO:0000313" key="2">
    <source>
        <dbReference type="EMBL" id="MUM78540.1"/>
    </source>
</evidence>
<accession>A0A7K1KRE9</accession>
<name>A0A7K1KRE9_9BACT</name>
<dbReference type="EMBL" id="WODC01000009">
    <property type="protein sequence ID" value="MUM78540.1"/>
    <property type="molecule type" value="Genomic_DNA"/>
</dbReference>
<dbReference type="InterPro" id="IPR006638">
    <property type="entry name" value="Elp3/MiaA/NifB-like_rSAM"/>
</dbReference>
<dbReference type="SMART" id="SM00729">
    <property type="entry name" value="Elp3"/>
    <property type="match status" value="1"/>
</dbReference>
<dbReference type="PROSITE" id="PS51918">
    <property type="entry name" value="RADICAL_SAM"/>
    <property type="match status" value="1"/>
</dbReference>
<dbReference type="GO" id="GO:0006779">
    <property type="term" value="P:porphyrin-containing compound biosynthetic process"/>
    <property type="evidence" value="ECO:0007669"/>
    <property type="project" value="TreeGrafter"/>
</dbReference>
<dbReference type="SUPFAM" id="SSF102114">
    <property type="entry name" value="Radical SAM enzymes"/>
    <property type="match status" value="1"/>
</dbReference>
<dbReference type="SFLD" id="SFLDG01065">
    <property type="entry name" value="anaerobic_coproporphyrinogen-I"/>
    <property type="match status" value="1"/>
</dbReference>
<dbReference type="SFLD" id="SFLDF00311">
    <property type="entry name" value="heme_degradation_proteins_(Hut"/>
    <property type="match status" value="1"/>
</dbReference>
<dbReference type="InterPro" id="IPR007197">
    <property type="entry name" value="rSAM"/>
</dbReference>
<dbReference type="GO" id="GO:0032259">
    <property type="term" value="P:methylation"/>
    <property type="evidence" value="ECO:0007669"/>
    <property type="project" value="UniProtKB-KW"/>
</dbReference>
<protein>
    <submittedName>
        <fullName evidence="2">Heme anaerobic degradation radical SAM methyltransferase ChuW/HutW</fullName>
    </submittedName>
</protein>
<dbReference type="Proteomes" id="UP000461162">
    <property type="component" value="Unassembled WGS sequence"/>
</dbReference>
<dbReference type="GO" id="GO:0008168">
    <property type="term" value="F:methyltransferase activity"/>
    <property type="evidence" value="ECO:0007669"/>
    <property type="project" value="UniProtKB-KW"/>
</dbReference>
<keyword evidence="2" id="KW-0808">Transferase</keyword>
<dbReference type="PANTHER" id="PTHR13932">
    <property type="entry name" value="COPROPORPHYRINIGEN III OXIDASE"/>
    <property type="match status" value="1"/>
</dbReference>
<dbReference type="GO" id="GO:0005737">
    <property type="term" value="C:cytoplasm"/>
    <property type="evidence" value="ECO:0007669"/>
    <property type="project" value="TreeGrafter"/>
</dbReference>
<dbReference type="Pfam" id="PF04055">
    <property type="entry name" value="Radical_SAM"/>
    <property type="match status" value="1"/>
</dbReference>
<dbReference type="InterPro" id="IPR026332">
    <property type="entry name" value="HutW"/>
</dbReference>
<reference evidence="2 3" key="1">
    <citation type="submission" date="2019-11" db="EMBL/GenBank/DDBJ databases">
        <title>Pseudodesulfovibrio alkaliphilus, sp. nov., an alkaliphilic sulfate-reducing bacteria from mud volcano of Taman peninsula, Russia.</title>
        <authorList>
            <person name="Frolova A."/>
            <person name="Merkel A.Y."/>
            <person name="Slobodkin A.I."/>
        </authorList>
    </citation>
    <scope>NUCLEOTIDE SEQUENCE [LARGE SCALE GENOMIC DNA]</scope>
    <source>
        <strain evidence="2 3">F-1</strain>
    </source>
</reference>
<evidence type="ECO:0000259" key="1">
    <source>
        <dbReference type="PROSITE" id="PS51918"/>
    </source>
</evidence>
<keyword evidence="2" id="KW-0489">Methyltransferase</keyword>
<dbReference type="GO" id="GO:0051539">
    <property type="term" value="F:4 iron, 4 sulfur cluster binding"/>
    <property type="evidence" value="ECO:0007669"/>
    <property type="project" value="TreeGrafter"/>
</dbReference>
<dbReference type="SFLD" id="SFLDS00029">
    <property type="entry name" value="Radical_SAM"/>
    <property type="match status" value="1"/>
</dbReference>
<organism evidence="2 3">
    <name type="scientific">Pseudodesulfovibrio alkaliphilus</name>
    <dbReference type="NCBI Taxonomy" id="2661613"/>
    <lineage>
        <taxon>Bacteria</taxon>
        <taxon>Pseudomonadati</taxon>
        <taxon>Thermodesulfobacteriota</taxon>
        <taxon>Desulfovibrionia</taxon>
        <taxon>Desulfovibrionales</taxon>
        <taxon>Desulfovibrionaceae</taxon>
    </lineage>
</organism>
<dbReference type="Gene3D" id="3.30.750.200">
    <property type="match status" value="1"/>
</dbReference>
<dbReference type="NCBIfam" id="TIGR04107">
    <property type="entry name" value="rSAM_HutW"/>
    <property type="match status" value="1"/>
</dbReference>
<evidence type="ECO:0000313" key="3">
    <source>
        <dbReference type="Proteomes" id="UP000461162"/>
    </source>
</evidence>
<dbReference type="CDD" id="cd01335">
    <property type="entry name" value="Radical_SAM"/>
    <property type="match status" value="1"/>
</dbReference>
<feature type="domain" description="Radical SAM core" evidence="1">
    <location>
        <begin position="120"/>
        <end position="368"/>
    </location>
</feature>
<proteinExistence type="predicted"/>
<dbReference type="AlphaFoldDB" id="A0A7K1KRE9"/>
<comment type="caution">
    <text evidence="2">The sequence shown here is derived from an EMBL/GenBank/DDBJ whole genome shotgun (WGS) entry which is preliminary data.</text>
</comment>
<gene>
    <name evidence="2" type="ORF">GKC30_12925</name>
</gene>
<dbReference type="InterPro" id="IPR058240">
    <property type="entry name" value="rSAM_sf"/>
</dbReference>